<comment type="caution">
    <text evidence="2">The sequence shown here is derived from an EMBL/GenBank/DDBJ whole genome shotgun (WGS) entry which is preliminary data.</text>
</comment>
<keyword evidence="3" id="KW-1185">Reference proteome</keyword>
<protein>
    <submittedName>
        <fullName evidence="2">Uncharacterized protein</fullName>
    </submittedName>
</protein>
<name>A0A2S5R9K4_9PROT</name>
<keyword evidence="1" id="KW-0472">Membrane</keyword>
<keyword evidence="1" id="KW-1133">Transmembrane helix</keyword>
<dbReference type="AlphaFoldDB" id="A0A2S5R9K4"/>
<reference evidence="2 3" key="1">
    <citation type="submission" date="2017-11" db="EMBL/GenBank/DDBJ databases">
        <title>Comparative genomic analysis of Holospora spp., intranuclear symbionts of paramecia.</title>
        <authorList>
            <person name="Garushyants S.K."/>
            <person name="Beliavskaya A."/>
            <person name="Malko D.B."/>
            <person name="Logacheva M.D."/>
            <person name="Rautian M.S."/>
            <person name="Gelfand M.S."/>
        </authorList>
    </citation>
    <scope>NUCLEOTIDE SEQUENCE [LARGE SCALE GENOMIC DNA]</scope>
    <source>
        <strain evidence="3">02AZ16</strain>
    </source>
</reference>
<sequence length="159" mass="18377">MYHLTLFFSDARGVLMGANHCRINHDLLRISIYLPHTGFGPSYQPFVNPRSFPVRFWQCTPHCTLVGNPYRYQYVMNSLLSQAKFLLFLPIGRLVSLVILNLTTLNYKCRQTLRFRALDKRFLEYEGCVLADNAQDGLSALKNLLVFFLLKLSNIKSLL</sequence>
<keyword evidence="1" id="KW-0812">Transmembrane</keyword>
<dbReference type="EMBL" id="PHHC01000079">
    <property type="protein sequence ID" value="PPE04009.1"/>
    <property type="molecule type" value="Genomic_DNA"/>
</dbReference>
<evidence type="ECO:0000313" key="3">
    <source>
        <dbReference type="Proteomes" id="UP000239425"/>
    </source>
</evidence>
<gene>
    <name evidence="2" type="ORF">HCUR_00544</name>
</gene>
<evidence type="ECO:0000313" key="2">
    <source>
        <dbReference type="EMBL" id="PPE04009.1"/>
    </source>
</evidence>
<organism evidence="2 3">
    <name type="scientific">Holospora curviuscula</name>
    <dbReference type="NCBI Taxonomy" id="1082868"/>
    <lineage>
        <taxon>Bacteria</taxon>
        <taxon>Pseudomonadati</taxon>
        <taxon>Pseudomonadota</taxon>
        <taxon>Alphaproteobacteria</taxon>
        <taxon>Holosporales</taxon>
        <taxon>Holosporaceae</taxon>
        <taxon>Holospora</taxon>
    </lineage>
</organism>
<evidence type="ECO:0000256" key="1">
    <source>
        <dbReference type="SAM" id="Phobius"/>
    </source>
</evidence>
<proteinExistence type="predicted"/>
<dbReference type="Proteomes" id="UP000239425">
    <property type="component" value="Unassembled WGS sequence"/>
</dbReference>
<accession>A0A2S5R9K4</accession>
<feature type="transmembrane region" description="Helical" evidence="1">
    <location>
        <begin position="85"/>
        <end position="107"/>
    </location>
</feature>